<reference evidence="3" key="2">
    <citation type="submission" date="2017-06" db="EMBL/GenBank/DDBJ databases">
        <title>WGS assembly of Brachypodium distachyon.</title>
        <authorList>
            <consortium name="The International Brachypodium Initiative"/>
            <person name="Lucas S."/>
            <person name="Harmon-Smith M."/>
            <person name="Lail K."/>
            <person name="Tice H."/>
            <person name="Grimwood J."/>
            <person name="Bruce D."/>
            <person name="Barry K."/>
            <person name="Shu S."/>
            <person name="Lindquist E."/>
            <person name="Wang M."/>
            <person name="Pitluck S."/>
            <person name="Vogel J.P."/>
            <person name="Garvin D.F."/>
            <person name="Mockler T.C."/>
            <person name="Schmutz J."/>
            <person name="Rokhsar D."/>
            <person name="Bevan M.W."/>
        </authorList>
    </citation>
    <scope>NUCLEOTIDE SEQUENCE</scope>
    <source>
        <strain evidence="3">Bd21</strain>
    </source>
</reference>
<evidence type="ECO:0000313" key="4">
    <source>
        <dbReference type="EnsemblPlants" id="PNT61899"/>
    </source>
</evidence>
<dbReference type="InParanoid" id="A0A2K2CIQ3"/>
<dbReference type="PANTHER" id="PTHR47846:SF5">
    <property type="entry name" value="CRIB DOMAIN-CONTAINING PROTEIN"/>
    <property type="match status" value="1"/>
</dbReference>
<proteinExistence type="predicted"/>
<dbReference type="PANTHER" id="PTHR47846">
    <property type="entry name" value="OS06G0681300 PROTEIN-RELATED"/>
    <property type="match status" value="1"/>
</dbReference>
<organism evidence="3">
    <name type="scientific">Brachypodium distachyon</name>
    <name type="common">Purple false brome</name>
    <name type="synonym">Trachynia distachya</name>
    <dbReference type="NCBI Taxonomy" id="15368"/>
    <lineage>
        <taxon>Eukaryota</taxon>
        <taxon>Viridiplantae</taxon>
        <taxon>Streptophyta</taxon>
        <taxon>Embryophyta</taxon>
        <taxon>Tracheophyta</taxon>
        <taxon>Spermatophyta</taxon>
        <taxon>Magnoliopsida</taxon>
        <taxon>Liliopsida</taxon>
        <taxon>Poales</taxon>
        <taxon>Poaceae</taxon>
        <taxon>BOP clade</taxon>
        <taxon>Pooideae</taxon>
        <taxon>Stipodae</taxon>
        <taxon>Brachypodieae</taxon>
        <taxon>Brachypodium</taxon>
    </lineage>
</organism>
<evidence type="ECO:0000313" key="5">
    <source>
        <dbReference type="Proteomes" id="UP000008810"/>
    </source>
</evidence>
<dbReference type="STRING" id="15368.A0A2K2CIQ3"/>
<dbReference type="Pfam" id="PF00786">
    <property type="entry name" value="PBD"/>
    <property type="match status" value="1"/>
</dbReference>
<dbReference type="Gene3D" id="3.90.810.10">
    <property type="entry name" value="CRIB domain"/>
    <property type="match status" value="1"/>
</dbReference>
<accession>A0A2K2CIQ3</accession>
<name>A0A2K2CIQ3_BRADI</name>
<protein>
    <recommendedName>
        <fullName evidence="2">CRIB domain-containing protein</fullName>
    </recommendedName>
</protein>
<feature type="domain" description="CRIB" evidence="2">
    <location>
        <begin position="31"/>
        <end position="44"/>
    </location>
</feature>
<feature type="compositionally biased region" description="Low complexity" evidence="1">
    <location>
        <begin position="118"/>
        <end position="142"/>
    </location>
</feature>
<keyword evidence="5" id="KW-1185">Reference proteome</keyword>
<feature type="region of interest" description="Disordered" evidence="1">
    <location>
        <begin position="90"/>
        <end position="151"/>
    </location>
</feature>
<dbReference type="Gramene" id="PNT61899">
    <property type="protein sequence ID" value="PNT61899"/>
    <property type="gene ID" value="BRADI_5g22600v3"/>
</dbReference>
<dbReference type="AlphaFoldDB" id="A0A2K2CIQ3"/>
<reference evidence="3 4" key="1">
    <citation type="journal article" date="2010" name="Nature">
        <title>Genome sequencing and analysis of the model grass Brachypodium distachyon.</title>
        <authorList>
            <consortium name="International Brachypodium Initiative"/>
        </authorList>
    </citation>
    <scope>NUCLEOTIDE SEQUENCE [LARGE SCALE GENOMIC DNA]</scope>
    <source>
        <strain evidence="3 4">Bd21</strain>
    </source>
</reference>
<dbReference type="OrthoDB" id="4206278at2759"/>
<dbReference type="EnsemblPlants" id="PNT61899">
    <property type="protein sequence ID" value="PNT61899"/>
    <property type="gene ID" value="BRADI_5g22600v3"/>
</dbReference>
<feature type="compositionally biased region" description="Low complexity" evidence="1">
    <location>
        <begin position="90"/>
        <end position="108"/>
    </location>
</feature>
<dbReference type="InterPro" id="IPR036936">
    <property type="entry name" value="CRIB_dom_sf"/>
</dbReference>
<sequence length="151" mass="15285">MASSYKMKGIFKGFKIISQIFAAKEEQEMEIGSPTDVKHVAHIGWNSSTLPPMTNASPSFRMDASALGISCDFSSLGNLAPSAAAATSWASSQAVSENTAQDAGGAAPDMPPAGESPVDSSMSEDSVASASLAPTAAASDEAVGASGRLLQ</sequence>
<dbReference type="CDD" id="cd00132">
    <property type="entry name" value="CRIB"/>
    <property type="match status" value="1"/>
</dbReference>
<dbReference type="Proteomes" id="UP000008810">
    <property type="component" value="Chromosome 5"/>
</dbReference>
<evidence type="ECO:0000259" key="2">
    <source>
        <dbReference type="PROSITE" id="PS50108"/>
    </source>
</evidence>
<gene>
    <name evidence="3" type="ORF">BRADI_5g22600v3</name>
</gene>
<dbReference type="EMBL" id="CM000884">
    <property type="protein sequence ID" value="PNT61899.1"/>
    <property type="molecule type" value="Genomic_DNA"/>
</dbReference>
<dbReference type="PROSITE" id="PS50108">
    <property type="entry name" value="CRIB"/>
    <property type="match status" value="1"/>
</dbReference>
<evidence type="ECO:0000256" key="1">
    <source>
        <dbReference type="SAM" id="MobiDB-lite"/>
    </source>
</evidence>
<dbReference type="ExpressionAtlas" id="A0A2K2CIQ3">
    <property type="expression patterns" value="baseline and differential"/>
</dbReference>
<reference evidence="4" key="3">
    <citation type="submission" date="2018-08" db="UniProtKB">
        <authorList>
            <consortium name="EnsemblPlants"/>
        </authorList>
    </citation>
    <scope>IDENTIFICATION</scope>
    <source>
        <strain evidence="4">cv. Bd21</strain>
    </source>
</reference>
<dbReference type="InterPro" id="IPR000095">
    <property type="entry name" value="CRIB_dom"/>
</dbReference>
<evidence type="ECO:0000313" key="3">
    <source>
        <dbReference type="EMBL" id="PNT61899.1"/>
    </source>
</evidence>